<gene>
    <name evidence="1" type="ORF">GCM10022278_26480</name>
</gene>
<reference evidence="2" key="1">
    <citation type="journal article" date="2019" name="Int. J. Syst. Evol. Microbiol.">
        <title>The Global Catalogue of Microorganisms (GCM) 10K type strain sequencing project: providing services to taxonomists for standard genome sequencing and annotation.</title>
        <authorList>
            <consortium name="The Broad Institute Genomics Platform"/>
            <consortium name="The Broad Institute Genome Sequencing Center for Infectious Disease"/>
            <person name="Wu L."/>
            <person name="Ma J."/>
        </authorList>
    </citation>
    <scope>NUCLEOTIDE SEQUENCE [LARGE SCALE GENOMIC DNA]</scope>
    <source>
        <strain evidence="2">JCM 17555</strain>
    </source>
</reference>
<sequence length="423" mass="47344">MTDFYQTGPITTIHSLDQDTSVQASRVPELRDALVEHAQQRPVSLILPCLYSELETEAMPRILDELSRVDFIKEIIIGLDRASEAQYRHALELFSVLPQRLHVLWNDGPRLRAIHGTLADRSLAPLKAGKGRNVWYCMGVQQGSGVGEVVALHDCDILTYQSDLLARLVYPLVHPDCNFVFAKGYYARYADSKLNGRVCRLLMSPLLRSLRQLLGASPVLDYLDSFRYALSGEFAMLASAVPDTRLPSDWGLEIGLLCDIYHRYSTNQICQVDIADRYDHKHQPLGDDSEGGLVKMVRDITRTLLKQISAEGAMVDDGILSALHSTYLRSANEMTRRFQCDAVCNGLDYDVAREHEALNLFASTILEAGRSFREDPGGEPDMPTWRCVRSAEPDIPARLLEAVHQDMAQFGKPDGKLSKIRAA</sequence>
<evidence type="ECO:0000313" key="2">
    <source>
        <dbReference type="Proteomes" id="UP001501337"/>
    </source>
</evidence>
<organism evidence="1 2">
    <name type="scientific">Allohahella marinimesophila</name>
    <dbReference type="NCBI Taxonomy" id="1054972"/>
    <lineage>
        <taxon>Bacteria</taxon>
        <taxon>Pseudomonadati</taxon>
        <taxon>Pseudomonadota</taxon>
        <taxon>Gammaproteobacteria</taxon>
        <taxon>Oceanospirillales</taxon>
        <taxon>Hahellaceae</taxon>
        <taxon>Allohahella</taxon>
    </lineage>
</organism>
<comment type="caution">
    <text evidence="1">The sequence shown here is derived from an EMBL/GenBank/DDBJ whole genome shotgun (WGS) entry which is preliminary data.</text>
</comment>
<dbReference type="SUPFAM" id="SSF53448">
    <property type="entry name" value="Nucleotide-diphospho-sugar transferases"/>
    <property type="match status" value="1"/>
</dbReference>
<proteinExistence type="predicted"/>
<protein>
    <submittedName>
        <fullName evidence="1">Cell wall biogenesis glycosyltransferase</fullName>
    </submittedName>
</protein>
<dbReference type="Gene3D" id="3.90.550.10">
    <property type="entry name" value="Spore Coat Polysaccharide Biosynthesis Protein SpsA, Chain A"/>
    <property type="match status" value="1"/>
</dbReference>
<accession>A0ABP7PL42</accession>
<keyword evidence="2" id="KW-1185">Reference proteome</keyword>
<dbReference type="EMBL" id="BAABBO010000011">
    <property type="protein sequence ID" value="GAA3967410.1"/>
    <property type="molecule type" value="Genomic_DNA"/>
</dbReference>
<evidence type="ECO:0000313" key="1">
    <source>
        <dbReference type="EMBL" id="GAA3967410.1"/>
    </source>
</evidence>
<name>A0ABP7PL42_9GAMM</name>
<dbReference type="InterPro" id="IPR029044">
    <property type="entry name" value="Nucleotide-diphossugar_trans"/>
</dbReference>
<dbReference type="Proteomes" id="UP001501337">
    <property type="component" value="Unassembled WGS sequence"/>
</dbReference>
<dbReference type="RefSeq" id="WP_344807117.1">
    <property type="nucleotide sequence ID" value="NZ_BAABBO010000011.1"/>
</dbReference>